<organism evidence="1 2">
    <name type="scientific">Thermothielavioides terrestris (strain ATCC 38088 / NRRL 8126)</name>
    <name type="common">Thielavia terrestris</name>
    <dbReference type="NCBI Taxonomy" id="578455"/>
    <lineage>
        <taxon>Eukaryota</taxon>
        <taxon>Fungi</taxon>
        <taxon>Dikarya</taxon>
        <taxon>Ascomycota</taxon>
        <taxon>Pezizomycotina</taxon>
        <taxon>Sordariomycetes</taxon>
        <taxon>Sordariomycetidae</taxon>
        <taxon>Sordariales</taxon>
        <taxon>Chaetomiaceae</taxon>
        <taxon>Thermothielavioides</taxon>
        <taxon>Thermothielavioides terrestris</taxon>
    </lineage>
</organism>
<evidence type="ECO:0000313" key="1">
    <source>
        <dbReference type="EMBL" id="AEO68259.1"/>
    </source>
</evidence>
<name>G2R8P3_THETT</name>
<sequence>MVDCKRGTMALYVPSEVRLAHSSKRFGCYLTVDSYSYNLGLDTDTASNLRIPTNGIGFSVITTAYPLQYGMIIVAMFAPLYENRGHEAIGTITVKFCSVESCDVEVFNGPGVVGQLKSICGSIEEASALPERIVKFTAACEHITVNIHNTVSEHFRLMRPDITEELARLKQATASPNKTISLIYPAGPSDIEYVKTLYQCVQEALPRNRNKTDRKYIFGRIFAKSPNVQQLHLQNAPLMDSAIYRTGLREPLGVMHTFDTPAEFMVTHILGGLYPARAMELPHYNGSFLLLVKNSVGDGVTCRARRKVPSTAAPRIEATPGTDGDMSTGPLPCAERVSEVIKELYNQSLRARWKEDPNDYLRKAAGKLFRPGTLTDAMVSELQCGQNELPVVLERRIKDLVSVWADAGFIDIGTATTSGPETPSQSTHFPPCDRWRAERISTPMEGLPWGYSVFFVTKPLVLANEALANGTRPVIDVEFPILT</sequence>
<evidence type="ECO:0000313" key="2">
    <source>
        <dbReference type="Proteomes" id="UP000008181"/>
    </source>
</evidence>
<dbReference type="RefSeq" id="XP_003654595.1">
    <property type="nucleotide sequence ID" value="XM_003654547.1"/>
</dbReference>
<dbReference type="GeneID" id="11518375"/>
<accession>G2R8P3</accession>
<dbReference type="AlphaFoldDB" id="G2R8P3"/>
<protein>
    <submittedName>
        <fullName evidence="1">Uncharacterized protein</fullName>
    </submittedName>
</protein>
<dbReference type="EMBL" id="CP003011">
    <property type="protein sequence ID" value="AEO68259.1"/>
    <property type="molecule type" value="Genomic_DNA"/>
</dbReference>
<dbReference type="HOGENOM" id="CLU_565226_0_0_1"/>
<keyword evidence="2" id="KW-1185">Reference proteome</keyword>
<dbReference type="Proteomes" id="UP000008181">
    <property type="component" value="Chromosome 3"/>
</dbReference>
<reference evidence="1 2" key="1">
    <citation type="journal article" date="2011" name="Nat. Biotechnol.">
        <title>Comparative genomic analysis of the thermophilic biomass-degrading fungi Myceliophthora thermophila and Thielavia terrestris.</title>
        <authorList>
            <person name="Berka R.M."/>
            <person name="Grigoriev I.V."/>
            <person name="Otillar R."/>
            <person name="Salamov A."/>
            <person name="Grimwood J."/>
            <person name="Reid I."/>
            <person name="Ishmael N."/>
            <person name="John T."/>
            <person name="Darmond C."/>
            <person name="Moisan M.-C."/>
            <person name="Henrissat B."/>
            <person name="Coutinho P.M."/>
            <person name="Lombard V."/>
            <person name="Natvig D.O."/>
            <person name="Lindquist E."/>
            <person name="Schmutz J."/>
            <person name="Lucas S."/>
            <person name="Harris P."/>
            <person name="Powlowski J."/>
            <person name="Bellemare A."/>
            <person name="Taylor D."/>
            <person name="Butler G."/>
            <person name="de Vries R.P."/>
            <person name="Allijn I.E."/>
            <person name="van den Brink J."/>
            <person name="Ushinsky S."/>
            <person name="Storms R."/>
            <person name="Powell A.J."/>
            <person name="Paulsen I.T."/>
            <person name="Elbourne L.D.H."/>
            <person name="Baker S.E."/>
            <person name="Magnuson J."/>
            <person name="LaBoissiere S."/>
            <person name="Clutterbuck A.J."/>
            <person name="Martinez D."/>
            <person name="Wogulis M."/>
            <person name="de Leon A.L."/>
            <person name="Rey M.W."/>
            <person name="Tsang A."/>
        </authorList>
    </citation>
    <scope>NUCLEOTIDE SEQUENCE [LARGE SCALE GENOMIC DNA]</scope>
    <source>
        <strain evidence="2">ATCC 38088 / NRRL 8126</strain>
    </source>
</reference>
<proteinExistence type="predicted"/>
<gene>
    <name evidence="1" type="ORF">THITE_2130015</name>
</gene>
<dbReference type="KEGG" id="ttt:THITE_2130015"/>